<dbReference type="InterPro" id="IPR036890">
    <property type="entry name" value="HATPase_C_sf"/>
</dbReference>
<feature type="transmembrane region" description="Helical" evidence="10">
    <location>
        <begin position="12"/>
        <end position="32"/>
    </location>
</feature>
<organism evidence="12 13">
    <name type="scientific">Qingrenia yutianensis</name>
    <dbReference type="NCBI Taxonomy" id="2763676"/>
    <lineage>
        <taxon>Bacteria</taxon>
        <taxon>Bacillati</taxon>
        <taxon>Bacillota</taxon>
        <taxon>Clostridia</taxon>
        <taxon>Eubacteriales</taxon>
        <taxon>Oscillospiraceae</taxon>
        <taxon>Qingrenia</taxon>
    </lineage>
</organism>
<dbReference type="SUPFAM" id="SSF55785">
    <property type="entry name" value="PYP-like sensor domain (PAS domain)"/>
    <property type="match status" value="1"/>
</dbReference>
<dbReference type="Gene3D" id="1.10.287.130">
    <property type="match status" value="1"/>
</dbReference>
<dbReference type="Pfam" id="PF02518">
    <property type="entry name" value="HATPase_c"/>
    <property type="match status" value="1"/>
</dbReference>
<dbReference type="Gene3D" id="3.30.450.20">
    <property type="entry name" value="PAS domain"/>
    <property type="match status" value="1"/>
</dbReference>
<keyword evidence="4" id="KW-0597">Phosphoprotein</keyword>
<feature type="coiled-coil region" evidence="9">
    <location>
        <begin position="200"/>
        <end position="234"/>
    </location>
</feature>
<comment type="catalytic activity">
    <reaction evidence="1">
        <text>ATP + protein L-histidine = ADP + protein N-phospho-L-histidine.</text>
        <dbReference type="EC" id="2.7.13.3"/>
    </reaction>
</comment>
<keyword evidence="12" id="KW-0547">Nucleotide-binding</keyword>
<dbReference type="Proteomes" id="UP000647416">
    <property type="component" value="Unassembled WGS sequence"/>
</dbReference>
<feature type="transmembrane region" description="Helical" evidence="10">
    <location>
        <begin position="142"/>
        <end position="167"/>
    </location>
</feature>
<evidence type="ECO:0000256" key="4">
    <source>
        <dbReference type="ARBA" id="ARBA00022553"/>
    </source>
</evidence>
<dbReference type="InterPro" id="IPR003594">
    <property type="entry name" value="HATPase_dom"/>
</dbReference>
<dbReference type="InterPro" id="IPR050351">
    <property type="entry name" value="BphY/WalK/GraS-like"/>
</dbReference>
<evidence type="ECO:0000256" key="5">
    <source>
        <dbReference type="ARBA" id="ARBA00022679"/>
    </source>
</evidence>
<dbReference type="InterPro" id="IPR035965">
    <property type="entry name" value="PAS-like_dom_sf"/>
</dbReference>
<dbReference type="AlphaFoldDB" id="A0A926IS04"/>
<dbReference type="InterPro" id="IPR036097">
    <property type="entry name" value="HisK_dim/P_sf"/>
</dbReference>
<keyword evidence="5" id="KW-0808">Transferase</keyword>
<keyword evidence="10" id="KW-0812">Transmembrane</keyword>
<dbReference type="GO" id="GO:0005524">
    <property type="term" value="F:ATP binding"/>
    <property type="evidence" value="ECO:0007669"/>
    <property type="project" value="UniProtKB-KW"/>
</dbReference>
<dbReference type="SUPFAM" id="SSF47384">
    <property type="entry name" value="Homodimeric domain of signal transducing histidine kinase"/>
    <property type="match status" value="1"/>
</dbReference>
<accession>A0A926IS04</accession>
<dbReference type="GO" id="GO:0000155">
    <property type="term" value="F:phosphorelay sensor kinase activity"/>
    <property type="evidence" value="ECO:0007669"/>
    <property type="project" value="InterPro"/>
</dbReference>
<feature type="domain" description="Histidine kinase" evidence="11">
    <location>
        <begin position="337"/>
        <end position="550"/>
    </location>
</feature>
<evidence type="ECO:0000256" key="1">
    <source>
        <dbReference type="ARBA" id="ARBA00000085"/>
    </source>
</evidence>
<evidence type="ECO:0000256" key="6">
    <source>
        <dbReference type="ARBA" id="ARBA00022777"/>
    </source>
</evidence>
<dbReference type="GO" id="GO:0005886">
    <property type="term" value="C:plasma membrane"/>
    <property type="evidence" value="ECO:0007669"/>
    <property type="project" value="TreeGrafter"/>
</dbReference>
<dbReference type="SMART" id="SM00387">
    <property type="entry name" value="HATPase_c"/>
    <property type="match status" value="1"/>
</dbReference>
<dbReference type="InterPro" id="IPR003661">
    <property type="entry name" value="HisK_dim/P_dom"/>
</dbReference>
<keyword evidence="6" id="KW-0418">Kinase</keyword>
<keyword evidence="7" id="KW-0902">Two-component regulatory system</keyword>
<keyword evidence="13" id="KW-1185">Reference proteome</keyword>
<sequence>MTKRIFRSTLAVAVCVFLAAAVIITGVLYNYFSASMQNQLKSQLELAYAATGREGVSYLENLQKSDYRLTLIGADGKVIYDTNADAGAMDNHADRTEIRDAVQNGEGESERFSSTLLEKTFYRAKKLSNGCILRISATQYSVLTLVLGILHPIVIIFVFAIILSALLSRRMSKKIVEPLNNLDLEKPLDNDVYDEISPLLLHIEQQNRRIKYQIEELKQNRKKFDAVIENMNEALVLLDEDEAVICANKSAMKLFNTDKSCIGRSFLLTDRSIDIDNAIKQADENGKSETSISRNGREYRVNVSKIGRRNIIGTVILAFDVTDKVFAERNRKEFTANVSHELKTPLQSVMGSAELIENGLVKTDDIPRFARNIRTEAQRLVALIDDIIRLSALDEKQQLEFENVDLLEIAKSTAEELKPMADAEDIKISLDGENTVIKGVRRLVYEIVRNLCENAVKYNKHGGEVKISVANDGKFAHFTVADTGIGISDEHISRVFERFYRVDKSHSKQTGGTGLGLSIVKHAADCLNAKVSIKSTLGEGTEITVDFPIN</sequence>
<keyword evidence="10" id="KW-1133">Transmembrane helix</keyword>
<comment type="subcellular location">
    <subcellularLocation>
        <location evidence="2">Membrane</location>
    </subcellularLocation>
</comment>
<comment type="caution">
    <text evidence="12">The sequence shown here is derived from an EMBL/GenBank/DDBJ whole genome shotgun (WGS) entry which is preliminary data.</text>
</comment>
<dbReference type="FunFam" id="3.30.565.10:FF:000006">
    <property type="entry name" value="Sensor histidine kinase WalK"/>
    <property type="match status" value="1"/>
</dbReference>
<dbReference type="RefSeq" id="WP_262431455.1">
    <property type="nucleotide sequence ID" value="NZ_JACRTE010000002.1"/>
</dbReference>
<proteinExistence type="predicted"/>
<keyword evidence="9" id="KW-0175">Coiled coil</keyword>
<dbReference type="InterPro" id="IPR005467">
    <property type="entry name" value="His_kinase_dom"/>
</dbReference>
<dbReference type="GO" id="GO:0016036">
    <property type="term" value="P:cellular response to phosphate starvation"/>
    <property type="evidence" value="ECO:0007669"/>
    <property type="project" value="TreeGrafter"/>
</dbReference>
<dbReference type="PANTHER" id="PTHR45453:SF1">
    <property type="entry name" value="PHOSPHATE REGULON SENSOR PROTEIN PHOR"/>
    <property type="match status" value="1"/>
</dbReference>
<dbReference type="SUPFAM" id="SSF55874">
    <property type="entry name" value="ATPase domain of HSP90 chaperone/DNA topoisomerase II/histidine kinase"/>
    <property type="match status" value="1"/>
</dbReference>
<evidence type="ECO:0000256" key="9">
    <source>
        <dbReference type="SAM" id="Coils"/>
    </source>
</evidence>
<gene>
    <name evidence="12" type="ORF">H8706_03190</name>
</gene>
<dbReference type="EC" id="2.7.13.3" evidence="3"/>
<evidence type="ECO:0000256" key="2">
    <source>
        <dbReference type="ARBA" id="ARBA00004370"/>
    </source>
</evidence>
<dbReference type="Gene3D" id="3.30.565.10">
    <property type="entry name" value="Histidine kinase-like ATPase, C-terminal domain"/>
    <property type="match status" value="1"/>
</dbReference>
<reference evidence="12" key="1">
    <citation type="submission" date="2020-08" db="EMBL/GenBank/DDBJ databases">
        <title>Genome public.</title>
        <authorList>
            <person name="Liu C."/>
            <person name="Sun Q."/>
        </authorList>
    </citation>
    <scope>NUCLEOTIDE SEQUENCE</scope>
    <source>
        <strain evidence="12">NSJ-50</strain>
    </source>
</reference>
<keyword evidence="12" id="KW-0067">ATP-binding</keyword>
<dbReference type="PROSITE" id="PS50109">
    <property type="entry name" value="HIS_KIN"/>
    <property type="match status" value="1"/>
</dbReference>
<dbReference type="SMART" id="SM00388">
    <property type="entry name" value="HisKA"/>
    <property type="match status" value="1"/>
</dbReference>
<evidence type="ECO:0000256" key="8">
    <source>
        <dbReference type="ARBA" id="ARBA00023136"/>
    </source>
</evidence>
<keyword evidence="8 10" id="KW-0472">Membrane</keyword>
<evidence type="ECO:0000256" key="3">
    <source>
        <dbReference type="ARBA" id="ARBA00012438"/>
    </source>
</evidence>
<dbReference type="EMBL" id="JACRTE010000002">
    <property type="protein sequence ID" value="MBC8595874.1"/>
    <property type="molecule type" value="Genomic_DNA"/>
</dbReference>
<dbReference type="InterPro" id="IPR004358">
    <property type="entry name" value="Sig_transdc_His_kin-like_C"/>
</dbReference>
<evidence type="ECO:0000259" key="11">
    <source>
        <dbReference type="PROSITE" id="PS50109"/>
    </source>
</evidence>
<dbReference type="CDD" id="cd00082">
    <property type="entry name" value="HisKA"/>
    <property type="match status" value="1"/>
</dbReference>
<dbReference type="Pfam" id="PF00512">
    <property type="entry name" value="HisKA"/>
    <property type="match status" value="1"/>
</dbReference>
<evidence type="ECO:0000256" key="7">
    <source>
        <dbReference type="ARBA" id="ARBA00023012"/>
    </source>
</evidence>
<evidence type="ECO:0000256" key="10">
    <source>
        <dbReference type="SAM" id="Phobius"/>
    </source>
</evidence>
<dbReference type="PRINTS" id="PR00344">
    <property type="entry name" value="BCTRLSENSOR"/>
</dbReference>
<dbReference type="GO" id="GO:0004721">
    <property type="term" value="F:phosphoprotein phosphatase activity"/>
    <property type="evidence" value="ECO:0007669"/>
    <property type="project" value="TreeGrafter"/>
</dbReference>
<name>A0A926IS04_9FIRM</name>
<dbReference type="PANTHER" id="PTHR45453">
    <property type="entry name" value="PHOSPHATE REGULON SENSOR PROTEIN PHOR"/>
    <property type="match status" value="1"/>
</dbReference>
<dbReference type="FunFam" id="1.10.287.130:FF:000001">
    <property type="entry name" value="Two-component sensor histidine kinase"/>
    <property type="match status" value="1"/>
</dbReference>
<protein>
    <recommendedName>
        <fullName evidence="3">histidine kinase</fullName>
        <ecNumber evidence="3">2.7.13.3</ecNumber>
    </recommendedName>
</protein>
<evidence type="ECO:0000313" key="13">
    <source>
        <dbReference type="Proteomes" id="UP000647416"/>
    </source>
</evidence>
<evidence type="ECO:0000313" key="12">
    <source>
        <dbReference type="EMBL" id="MBC8595874.1"/>
    </source>
</evidence>